<feature type="domain" description="Reverse transcriptase zinc-binding" evidence="1">
    <location>
        <begin position="22"/>
        <end position="64"/>
    </location>
</feature>
<keyword evidence="2" id="KW-0378">Hydrolase</keyword>
<name>A0A2U1PF59_ARTAN</name>
<evidence type="ECO:0000313" key="3">
    <source>
        <dbReference type="Proteomes" id="UP000245207"/>
    </source>
</evidence>
<sequence length="109" mass="12986">MVEFIPTRCNVSYATRFSRLDLDCLPTRVNLVRRGVHVESSICPICSSCEEDVHHTLFCCDLARLILRRICRWWDLDIQDWCSFQEWLSWFQSIRLPFMVKFLLEGSLL</sequence>
<keyword evidence="3" id="KW-1185">Reference proteome</keyword>
<dbReference type="InterPro" id="IPR026960">
    <property type="entry name" value="RVT-Znf"/>
</dbReference>
<evidence type="ECO:0000259" key="1">
    <source>
        <dbReference type="Pfam" id="PF13966"/>
    </source>
</evidence>
<dbReference type="Pfam" id="PF13966">
    <property type="entry name" value="zf-RVT"/>
    <property type="match status" value="1"/>
</dbReference>
<evidence type="ECO:0000313" key="2">
    <source>
        <dbReference type="EMBL" id="PWA84297.1"/>
    </source>
</evidence>
<organism evidence="2 3">
    <name type="scientific">Artemisia annua</name>
    <name type="common">Sweet wormwood</name>
    <dbReference type="NCBI Taxonomy" id="35608"/>
    <lineage>
        <taxon>Eukaryota</taxon>
        <taxon>Viridiplantae</taxon>
        <taxon>Streptophyta</taxon>
        <taxon>Embryophyta</taxon>
        <taxon>Tracheophyta</taxon>
        <taxon>Spermatophyta</taxon>
        <taxon>Magnoliopsida</taxon>
        <taxon>eudicotyledons</taxon>
        <taxon>Gunneridae</taxon>
        <taxon>Pentapetalae</taxon>
        <taxon>asterids</taxon>
        <taxon>campanulids</taxon>
        <taxon>Asterales</taxon>
        <taxon>Asteraceae</taxon>
        <taxon>Asteroideae</taxon>
        <taxon>Anthemideae</taxon>
        <taxon>Artemisiinae</taxon>
        <taxon>Artemisia</taxon>
    </lineage>
</organism>
<dbReference type="Proteomes" id="UP000245207">
    <property type="component" value="Unassembled WGS sequence"/>
</dbReference>
<dbReference type="GO" id="GO:0004519">
    <property type="term" value="F:endonuclease activity"/>
    <property type="evidence" value="ECO:0007669"/>
    <property type="project" value="UniProtKB-KW"/>
</dbReference>
<reference evidence="2 3" key="1">
    <citation type="journal article" date="2018" name="Mol. Plant">
        <title>The genome of Artemisia annua provides insight into the evolution of Asteraceae family and artemisinin biosynthesis.</title>
        <authorList>
            <person name="Shen Q."/>
            <person name="Zhang L."/>
            <person name="Liao Z."/>
            <person name="Wang S."/>
            <person name="Yan T."/>
            <person name="Shi P."/>
            <person name="Liu M."/>
            <person name="Fu X."/>
            <person name="Pan Q."/>
            <person name="Wang Y."/>
            <person name="Lv Z."/>
            <person name="Lu X."/>
            <person name="Zhang F."/>
            <person name="Jiang W."/>
            <person name="Ma Y."/>
            <person name="Chen M."/>
            <person name="Hao X."/>
            <person name="Li L."/>
            <person name="Tang Y."/>
            <person name="Lv G."/>
            <person name="Zhou Y."/>
            <person name="Sun X."/>
            <person name="Brodelius P.E."/>
            <person name="Rose J.K.C."/>
            <person name="Tang K."/>
        </authorList>
    </citation>
    <scope>NUCLEOTIDE SEQUENCE [LARGE SCALE GENOMIC DNA]</scope>
    <source>
        <strain evidence="3">cv. Huhao1</strain>
        <tissue evidence="2">Leaf</tissue>
    </source>
</reference>
<keyword evidence="2" id="KW-0269">Exonuclease</keyword>
<proteinExistence type="predicted"/>
<dbReference type="AlphaFoldDB" id="A0A2U1PF59"/>
<protein>
    <submittedName>
        <fullName evidence="2">Endonuclease/exonuclease/phosphatase</fullName>
    </submittedName>
</protein>
<dbReference type="GO" id="GO:0004527">
    <property type="term" value="F:exonuclease activity"/>
    <property type="evidence" value="ECO:0007669"/>
    <property type="project" value="UniProtKB-KW"/>
</dbReference>
<accession>A0A2U1PF59</accession>
<keyword evidence="2" id="KW-0255">Endonuclease</keyword>
<gene>
    <name evidence="2" type="ORF">CTI12_AA160610</name>
</gene>
<comment type="caution">
    <text evidence="2">The sequence shown here is derived from an EMBL/GenBank/DDBJ whole genome shotgun (WGS) entry which is preliminary data.</text>
</comment>
<keyword evidence="2" id="KW-0540">Nuclease</keyword>
<dbReference type="EMBL" id="PKPP01001244">
    <property type="protein sequence ID" value="PWA84297.1"/>
    <property type="molecule type" value="Genomic_DNA"/>
</dbReference>